<dbReference type="Pfam" id="PF07734">
    <property type="entry name" value="FBA_1"/>
    <property type="match status" value="1"/>
</dbReference>
<protein>
    <submittedName>
        <fullName evidence="3">F-box/kelch-repeat protein</fullName>
    </submittedName>
</protein>
<dbReference type="STRING" id="57577.A0A2K3NNN7"/>
<dbReference type="InterPro" id="IPR001810">
    <property type="entry name" value="F-box_dom"/>
</dbReference>
<dbReference type="InterPro" id="IPR017451">
    <property type="entry name" value="F-box-assoc_interact_dom"/>
</dbReference>
<dbReference type="InterPro" id="IPR050796">
    <property type="entry name" value="SCF_F-box_component"/>
</dbReference>
<feature type="compositionally biased region" description="Low complexity" evidence="1">
    <location>
        <begin position="26"/>
        <end position="39"/>
    </location>
</feature>
<dbReference type="NCBIfam" id="TIGR01640">
    <property type="entry name" value="F_box_assoc_1"/>
    <property type="match status" value="1"/>
</dbReference>
<dbReference type="CDD" id="cd22157">
    <property type="entry name" value="F-box_AtFBW1-like"/>
    <property type="match status" value="1"/>
</dbReference>
<dbReference type="PANTHER" id="PTHR31672">
    <property type="entry name" value="BNACNNG10540D PROTEIN"/>
    <property type="match status" value="1"/>
</dbReference>
<evidence type="ECO:0000313" key="4">
    <source>
        <dbReference type="Proteomes" id="UP000236291"/>
    </source>
</evidence>
<dbReference type="PANTHER" id="PTHR31672:SF13">
    <property type="entry name" value="F-BOX PROTEIN CPR30-LIKE"/>
    <property type="match status" value="1"/>
</dbReference>
<dbReference type="Gene3D" id="1.20.1280.50">
    <property type="match status" value="1"/>
</dbReference>
<dbReference type="Proteomes" id="UP000236291">
    <property type="component" value="Unassembled WGS sequence"/>
</dbReference>
<organism evidence="3 4">
    <name type="scientific">Trifolium pratense</name>
    <name type="common">Red clover</name>
    <dbReference type="NCBI Taxonomy" id="57577"/>
    <lineage>
        <taxon>Eukaryota</taxon>
        <taxon>Viridiplantae</taxon>
        <taxon>Streptophyta</taxon>
        <taxon>Embryophyta</taxon>
        <taxon>Tracheophyta</taxon>
        <taxon>Spermatophyta</taxon>
        <taxon>Magnoliopsida</taxon>
        <taxon>eudicotyledons</taxon>
        <taxon>Gunneridae</taxon>
        <taxon>Pentapetalae</taxon>
        <taxon>rosids</taxon>
        <taxon>fabids</taxon>
        <taxon>Fabales</taxon>
        <taxon>Fabaceae</taxon>
        <taxon>Papilionoideae</taxon>
        <taxon>50 kb inversion clade</taxon>
        <taxon>NPAAA clade</taxon>
        <taxon>Hologalegina</taxon>
        <taxon>IRL clade</taxon>
        <taxon>Trifolieae</taxon>
        <taxon>Trifolium</taxon>
    </lineage>
</organism>
<gene>
    <name evidence="3" type="ORF">L195_g001072</name>
</gene>
<name>A0A2K3NNN7_TRIPR</name>
<dbReference type="SUPFAM" id="SSF81383">
    <property type="entry name" value="F-box domain"/>
    <property type="match status" value="1"/>
</dbReference>
<accession>A0A2K3NNN7</accession>
<dbReference type="AlphaFoldDB" id="A0A2K3NNN7"/>
<sequence>MQPPTPSTVPSTGGGATSSQSPIEVTTTNKNHQTTTVTLTSPSTGDSLLPFDLIIEILCRLPVKSLMQFQCVCKSWKSLISNDYKFAKKHLHMSLNCPRQSRHHSIQKSVGGSKGKCWDLPISSFFNAVSDDAIIAQTKLRYPPILNVGCFKAVGSCHGIVCFEIPHFVVFWNPSIGKFKISPALENGSPLRTSIKYGFGYDHCNDNYKMVAISVYDDPKTEVYVHTLGTNCWRRIQEFPYGVPIGDESGKFVGGALNWVVRENPKKLFVVSLDLGNESYQEILQPDYGEVKLIGLTLGEFRDCLCIFAHSSKLIVDVWIMKEYGKKDSWNKLFTIPHIEDLGRPAVNFSPCITVAFIYEDEQVLLVSRDIFEPKLVVYDSRSDTFKISKFENIKGRDPTIYIESLITTC</sequence>
<dbReference type="PROSITE" id="PS50181">
    <property type="entry name" value="FBOX"/>
    <property type="match status" value="1"/>
</dbReference>
<evidence type="ECO:0000256" key="1">
    <source>
        <dbReference type="SAM" id="MobiDB-lite"/>
    </source>
</evidence>
<comment type="caution">
    <text evidence="3">The sequence shown here is derived from an EMBL/GenBank/DDBJ whole genome shotgun (WGS) entry which is preliminary data.</text>
</comment>
<dbReference type="ExpressionAtlas" id="A0A2K3NNN7">
    <property type="expression patterns" value="baseline"/>
</dbReference>
<proteinExistence type="predicted"/>
<feature type="domain" description="F-box" evidence="2">
    <location>
        <begin position="43"/>
        <end position="89"/>
    </location>
</feature>
<evidence type="ECO:0000313" key="3">
    <source>
        <dbReference type="EMBL" id="PNY04647.1"/>
    </source>
</evidence>
<dbReference type="EMBL" id="ASHM01000412">
    <property type="protein sequence ID" value="PNY04647.1"/>
    <property type="molecule type" value="Genomic_DNA"/>
</dbReference>
<dbReference type="InterPro" id="IPR006527">
    <property type="entry name" value="F-box-assoc_dom_typ1"/>
</dbReference>
<evidence type="ECO:0000259" key="2">
    <source>
        <dbReference type="PROSITE" id="PS50181"/>
    </source>
</evidence>
<reference evidence="3 4" key="2">
    <citation type="journal article" date="2017" name="Front. Plant Sci.">
        <title>Gene Classification and Mining of Molecular Markers Useful in Red Clover (Trifolium pratense) Breeding.</title>
        <authorList>
            <person name="Istvanek J."/>
            <person name="Dluhosova J."/>
            <person name="Dluhos P."/>
            <person name="Patkova L."/>
            <person name="Nedelnik J."/>
            <person name="Repkova J."/>
        </authorList>
    </citation>
    <scope>NUCLEOTIDE SEQUENCE [LARGE SCALE GENOMIC DNA]</scope>
    <source>
        <strain evidence="4">cv. Tatra</strain>
        <tissue evidence="3">Young leaves</tissue>
    </source>
</reference>
<reference evidence="3 4" key="1">
    <citation type="journal article" date="2014" name="Am. J. Bot.">
        <title>Genome assembly and annotation for red clover (Trifolium pratense; Fabaceae).</title>
        <authorList>
            <person name="Istvanek J."/>
            <person name="Jaros M."/>
            <person name="Krenek A."/>
            <person name="Repkova J."/>
        </authorList>
    </citation>
    <scope>NUCLEOTIDE SEQUENCE [LARGE SCALE GENOMIC DNA]</scope>
    <source>
        <strain evidence="4">cv. Tatra</strain>
        <tissue evidence="3">Young leaves</tissue>
    </source>
</reference>
<feature type="region of interest" description="Disordered" evidence="1">
    <location>
        <begin position="1"/>
        <end position="39"/>
    </location>
</feature>
<dbReference type="InterPro" id="IPR036047">
    <property type="entry name" value="F-box-like_dom_sf"/>
</dbReference>
<dbReference type="SMART" id="SM00256">
    <property type="entry name" value="FBOX"/>
    <property type="match status" value="1"/>
</dbReference>
<dbReference type="Pfam" id="PF00646">
    <property type="entry name" value="F-box"/>
    <property type="match status" value="1"/>
</dbReference>